<accession>A0A318RCU9</accession>
<dbReference type="InterPro" id="IPR051044">
    <property type="entry name" value="MAG_DAG_Lipase"/>
</dbReference>
<evidence type="ECO:0000259" key="1">
    <source>
        <dbReference type="Pfam" id="PF12146"/>
    </source>
</evidence>
<dbReference type="Gene3D" id="3.40.50.1820">
    <property type="entry name" value="alpha/beta hydrolase"/>
    <property type="match status" value="1"/>
</dbReference>
<dbReference type="InterPro" id="IPR022742">
    <property type="entry name" value="Hydrolase_4"/>
</dbReference>
<evidence type="ECO:0000313" key="3">
    <source>
        <dbReference type="Proteomes" id="UP000247591"/>
    </source>
</evidence>
<dbReference type="AlphaFoldDB" id="A0A318RCU9"/>
<protein>
    <submittedName>
        <fullName evidence="2">Alpha-beta hydrolase superfamily lysophospholipase</fullName>
    </submittedName>
</protein>
<keyword evidence="2" id="KW-0378">Hydrolase</keyword>
<feature type="domain" description="Serine aminopeptidase S33" evidence="1">
    <location>
        <begin position="79"/>
        <end position="175"/>
    </location>
</feature>
<organism evidence="2 3">
    <name type="scientific">Williamsia limnetica</name>
    <dbReference type="NCBI Taxonomy" id="882452"/>
    <lineage>
        <taxon>Bacteria</taxon>
        <taxon>Bacillati</taxon>
        <taxon>Actinomycetota</taxon>
        <taxon>Actinomycetes</taxon>
        <taxon>Mycobacteriales</taxon>
        <taxon>Nocardiaceae</taxon>
        <taxon>Williamsia</taxon>
    </lineage>
</organism>
<sequence length="386" mass="42640">MTFIVPYRRRKTVMRSRRTQRHRRFHRLGLQWEIVASSRWQPDILGPDFSALTIDLGADPDGEGQVSATLVRHEQQSAVTAAVLYVHGFTDYFFQRPLAEFFAQRGFAFYALDLRKCGRSQRPGQTPHHITDLAMYDVELTLAAQEINAASGNRPLLIAAHSTGGLITALWLDRLRRGLGRLRRGPDRTHRDPAVGTPSPTGLVLNSPWFDLQGAPILRGAGTTVVNAVARVRPLSTIPRKIAGAYGESLHNSVHGEWEYDLDYKPLHGYPVTFGFLSGVRRGHASLHRGLDIGVPSLVLHSDATTLSGPGSDGPGPHIDSADGVLDTRQIARWSGCLGNRVSVVPVPGARHDVFLSRLEARDTAYTELDNWLLSNNDRIRGALHE</sequence>
<dbReference type="SUPFAM" id="SSF53474">
    <property type="entry name" value="alpha/beta-Hydrolases"/>
    <property type="match status" value="1"/>
</dbReference>
<dbReference type="GO" id="GO:0016787">
    <property type="term" value="F:hydrolase activity"/>
    <property type="evidence" value="ECO:0007669"/>
    <property type="project" value="UniProtKB-KW"/>
</dbReference>
<dbReference type="Proteomes" id="UP000247591">
    <property type="component" value="Unassembled WGS sequence"/>
</dbReference>
<gene>
    <name evidence="2" type="ORF">DFR67_11782</name>
</gene>
<name>A0A318RCU9_WILLI</name>
<dbReference type="PANTHER" id="PTHR11614">
    <property type="entry name" value="PHOSPHOLIPASE-RELATED"/>
    <property type="match status" value="1"/>
</dbReference>
<reference evidence="2 3" key="1">
    <citation type="submission" date="2018-06" db="EMBL/GenBank/DDBJ databases">
        <title>Genomic Encyclopedia of Type Strains, Phase IV (KMG-IV): sequencing the most valuable type-strain genomes for metagenomic binning, comparative biology and taxonomic classification.</title>
        <authorList>
            <person name="Goeker M."/>
        </authorList>
    </citation>
    <scope>NUCLEOTIDE SEQUENCE [LARGE SCALE GENOMIC DNA]</scope>
    <source>
        <strain evidence="2 3">DSM 45521</strain>
    </source>
</reference>
<proteinExistence type="predicted"/>
<evidence type="ECO:0000313" key="2">
    <source>
        <dbReference type="EMBL" id="PYE13311.1"/>
    </source>
</evidence>
<dbReference type="Pfam" id="PF12146">
    <property type="entry name" value="Hydrolase_4"/>
    <property type="match status" value="1"/>
</dbReference>
<keyword evidence="3" id="KW-1185">Reference proteome</keyword>
<dbReference type="EMBL" id="QJSP01000017">
    <property type="protein sequence ID" value="PYE13311.1"/>
    <property type="molecule type" value="Genomic_DNA"/>
</dbReference>
<comment type="caution">
    <text evidence="2">The sequence shown here is derived from an EMBL/GenBank/DDBJ whole genome shotgun (WGS) entry which is preliminary data.</text>
</comment>
<dbReference type="InterPro" id="IPR029058">
    <property type="entry name" value="AB_hydrolase_fold"/>
</dbReference>